<gene>
    <name evidence="2" type="ORF">WICPIJ_007076</name>
</gene>
<comment type="caution">
    <text evidence="2">The sequence shown here is derived from an EMBL/GenBank/DDBJ whole genome shotgun (WGS) entry which is preliminary data.</text>
</comment>
<evidence type="ECO:0008006" key="4">
    <source>
        <dbReference type="Google" id="ProtNLM"/>
    </source>
</evidence>
<name>A0A9P8Q2L4_WICPI</name>
<dbReference type="EMBL" id="JAEUBG010004137">
    <property type="protein sequence ID" value="KAH3681957.1"/>
    <property type="molecule type" value="Genomic_DNA"/>
</dbReference>
<proteinExistence type="predicted"/>
<protein>
    <recommendedName>
        <fullName evidence="4">Secreted protein</fullName>
    </recommendedName>
</protein>
<evidence type="ECO:0000313" key="3">
    <source>
        <dbReference type="Proteomes" id="UP000774326"/>
    </source>
</evidence>
<sequence>MVVGWILFFTNSLALFKSSEAMITTDVVPSPTSLSCCWANSTKILPAGCLTSNKDKMVAPSLVTTTSPMSSTNILSKPTGPNEDLTTLATASAARTFWLRMSSPLNFSPPRTVHVFVSNLISL</sequence>
<feature type="chain" id="PRO_5040469997" description="Secreted protein" evidence="1">
    <location>
        <begin position="22"/>
        <end position="123"/>
    </location>
</feature>
<dbReference type="OrthoDB" id="10643020at2759"/>
<reference evidence="2" key="2">
    <citation type="submission" date="2021-01" db="EMBL/GenBank/DDBJ databases">
        <authorList>
            <person name="Schikora-Tamarit M.A."/>
        </authorList>
    </citation>
    <scope>NUCLEOTIDE SEQUENCE</scope>
    <source>
        <strain evidence="2">CBS2887</strain>
    </source>
</reference>
<dbReference type="Proteomes" id="UP000774326">
    <property type="component" value="Unassembled WGS sequence"/>
</dbReference>
<keyword evidence="1" id="KW-0732">Signal</keyword>
<dbReference type="AlphaFoldDB" id="A0A9P8Q2L4"/>
<keyword evidence="3" id="KW-1185">Reference proteome</keyword>
<reference evidence="2" key="1">
    <citation type="journal article" date="2021" name="Open Biol.">
        <title>Shared evolutionary footprints suggest mitochondrial oxidative damage underlies multiple complex I losses in fungi.</title>
        <authorList>
            <person name="Schikora-Tamarit M.A."/>
            <person name="Marcet-Houben M."/>
            <person name="Nosek J."/>
            <person name="Gabaldon T."/>
        </authorList>
    </citation>
    <scope>NUCLEOTIDE SEQUENCE</scope>
    <source>
        <strain evidence="2">CBS2887</strain>
    </source>
</reference>
<evidence type="ECO:0000256" key="1">
    <source>
        <dbReference type="SAM" id="SignalP"/>
    </source>
</evidence>
<evidence type="ECO:0000313" key="2">
    <source>
        <dbReference type="EMBL" id="KAH3681957.1"/>
    </source>
</evidence>
<feature type="signal peptide" evidence="1">
    <location>
        <begin position="1"/>
        <end position="21"/>
    </location>
</feature>
<organism evidence="2 3">
    <name type="scientific">Wickerhamomyces pijperi</name>
    <name type="common">Yeast</name>
    <name type="synonym">Pichia pijperi</name>
    <dbReference type="NCBI Taxonomy" id="599730"/>
    <lineage>
        <taxon>Eukaryota</taxon>
        <taxon>Fungi</taxon>
        <taxon>Dikarya</taxon>
        <taxon>Ascomycota</taxon>
        <taxon>Saccharomycotina</taxon>
        <taxon>Saccharomycetes</taxon>
        <taxon>Phaffomycetales</taxon>
        <taxon>Wickerhamomycetaceae</taxon>
        <taxon>Wickerhamomyces</taxon>
    </lineage>
</organism>
<accession>A0A9P8Q2L4</accession>